<name>A0A2H3CT99_ARMGA</name>
<dbReference type="GO" id="GO:0005739">
    <property type="term" value="C:mitochondrion"/>
    <property type="evidence" value="ECO:0007669"/>
    <property type="project" value="TreeGrafter"/>
</dbReference>
<dbReference type="InterPro" id="IPR003817">
    <property type="entry name" value="PS_Dcarbxylase"/>
</dbReference>
<dbReference type="OrthoDB" id="5973539at2759"/>
<keyword evidence="1" id="KW-0210">Decarboxylase</keyword>
<dbReference type="EMBL" id="KZ293726">
    <property type="protein sequence ID" value="PBK81668.1"/>
    <property type="molecule type" value="Genomic_DNA"/>
</dbReference>
<sequence>MTPTSTLRTLVVGDLSSSLLRLLFYYPAEKRRLVQGKGMHYQKFPSYIIRRRCRHCLDQGRLSQTLRVSRGENSRHSASKARKNMQGTKEICNIVTSEQLQLLLIQNGHHDIPKNTGIDIPQVRERKERRKLEPTKTRMISSITTLSTKTTKPWNSRSYLDPTNATLLRLPTSFTHLLAKDQAISLSMPSKATESDLQERQGDVTVDLRLDGDLDLEVEVKAQLQSCGWSNSLALRAADDLSAEDGRGLGRSTCWSFYANFDTLPRLGRGPEQRYTNYIPGSACNLCNRNRVLRRSNSIEPRRREEKAPSQIWGACESTVYRIQTKVKDHDRFWLECRPYSVYDNNATAQFFDGGTVYQAFLSPQDYHCWHSPVDGKITRAEVVPGTYYAVLPDDGAKDGDPHGAIIRSQAWLTHSATRAIIYIKADNPDIGLVTFIGVGMVEVSACDLS</sequence>
<feature type="non-terminal residue" evidence="3">
    <location>
        <position position="450"/>
    </location>
</feature>
<keyword evidence="4" id="KW-1185">Reference proteome</keyword>
<evidence type="ECO:0000256" key="1">
    <source>
        <dbReference type="ARBA" id="ARBA00022793"/>
    </source>
</evidence>
<dbReference type="PANTHER" id="PTHR10067:SF9">
    <property type="entry name" value="PHOSPHATIDYLSERINE DECARBOXYLASE FAMILY PROTEIN (AFU_ORTHOLOGUE AFUA_7G01730)"/>
    <property type="match status" value="1"/>
</dbReference>
<dbReference type="Pfam" id="PF02666">
    <property type="entry name" value="PS_Dcarbxylase"/>
    <property type="match status" value="1"/>
</dbReference>
<evidence type="ECO:0000313" key="3">
    <source>
        <dbReference type="EMBL" id="PBK81668.1"/>
    </source>
</evidence>
<dbReference type="InParanoid" id="A0A2H3CT99"/>
<dbReference type="PANTHER" id="PTHR10067">
    <property type="entry name" value="PHOSPHATIDYLSERINE DECARBOXYLASE"/>
    <property type="match status" value="1"/>
</dbReference>
<dbReference type="GO" id="GO:0004609">
    <property type="term" value="F:phosphatidylserine decarboxylase activity"/>
    <property type="evidence" value="ECO:0007669"/>
    <property type="project" value="InterPro"/>
</dbReference>
<dbReference type="AlphaFoldDB" id="A0A2H3CT99"/>
<dbReference type="STRING" id="47427.A0A2H3CT99"/>
<evidence type="ECO:0000256" key="2">
    <source>
        <dbReference type="ARBA" id="ARBA00023239"/>
    </source>
</evidence>
<organism evidence="3 4">
    <name type="scientific">Armillaria gallica</name>
    <name type="common">Bulbous honey fungus</name>
    <name type="synonym">Armillaria bulbosa</name>
    <dbReference type="NCBI Taxonomy" id="47427"/>
    <lineage>
        <taxon>Eukaryota</taxon>
        <taxon>Fungi</taxon>
        <taxon>Dikarya</taxon>
        <taxon>Basidiomycota</taxon>
        <taxon>Agaricomycotina</taxon>
        <taxon>Agaricomycetes</taxon>
        <taxon>Agaricomycetidae</taxon>
        <taxon>Agaricales</taxon>
        <taxon>Marasmiineae</taxon>
        <taxon>Physalacriaceae</taxon>
        <taxon>Armillaria</taxon>
    </lineage>
</organism>
<gene>
    <name evidence="3" type="ORF">ARMGADRAFT_1091070</name>
</gene>
<protein>
    <recommendedName>
        <fullName evidence="5">Phosphatidylserine decarboxylase</fullName>
    </recommendedName>
</protein>
<dbReference type="GO" id="GO:0006646">
    <property type="term" value="P:phosphatidylethanolamine biosynthetic process"/>
    <property type="evidence" value="ECO:0007669"/>
    <property type="project" value="TreeGrafter"/>
</dbReference>
<proteinExistence type="predicted"/>
<accession>A0A2H3CT99</accession>
<reference evidence="4" key="1">
    <citation type="journal article" date="2017" name="Nat. Ecol. Evol.">
        <title>Genome expansion and lineage-specific genetic innovations in the forest pathogenic fungi Armillaria.</title>
        <authorList>
            <person name="Sipos G."/>
            <person name="Prasanna A.N."/>
            <person name="Walter M.C."/>
            <person name="O'Connor E."/>
            <person name="Balint B."/>
            <person name="Krizsan K."/>
            <person name="Kiss B."/>
            <person name="Hess J."/>
            <person name="Varga T."/>
            <person name="Slot J."/>
            <person name="Riley R."/>
            <person name="Boka B."/>
            <person name="Rigling D."/>
            <person name="Barry K."/>
            <person name="Lee J."/>
            <person name="Mihaltcheva S."/>
            <person name="LaButti K."/>
            <person name="Lipzen A."/>
            <person name="Waldron R."/>
            <person name="Moloney N.M."/>
            <person name="Sperisen C."/>
            <person name="Kredics L."/>
            <person name="Vagvoelgyi C."/>
            <person name="Patrignani A."/>
            <person name="Fitzpatrick D."/>
            <person name="Nagy I."/>
            <person name="Doyle S."/>
            <person name="Anderson J.B."/>
            <person name="Grigoriev I.V."/>
            <person name="Gueldener U."/>
            <person name="Muensterkoetter M."/>
            <person name="Nagy L.G."/>
        </authorList>
    </citation>
    <scope>NUCLEOTIDE SEQUENCE [LARGE SCALE GENOMIC DNA]</scope>
    <source>
        <strain evidence="4">Ar21-2</strain>
    </source>
</reference>
<dbReference type="Proteomes" id="UP000217790">
    <property type="component" value="Unassembled WGS sequence"/>
</dbReference>
<evidence type="ECO:0008006" key="5">
    <source>
        <dbReference type="Google" id="ProtNLM"/>
    </source>
</evidence>
<keyword evidence="2" id="KW-0456">Lyase</keyword>
<evidence type="ECO:0000313" key="4">
    <source>
        <dbReference type="Proteomes" id="UP000217790"/>
    </source>
</evidence>